<dbReference type="OMA" id="INYHAAR"/>
<dbReference type="EMBL" id="AQGS01000274">
    <property type="protein sequence ID" value="EPS40815.1"/>
    <property type="molecule type" value="Genomic_DNA"/>
</dbReference>
<dbReference type="eggNOG" id="ENOG502SBQ7">
    <property type="taxonomic scope" value="Eukaryota"/>
</dbReference>
<reference evidence="1 2" key="1">
    <citation type="journal article" date="2013" name="PLoS Genet.">
        <title>Genomic mechanisms accounting for the adaptation to parasitism in nematode-trapping fungi.</title>
        <authorList>
            <person name="Meerupati T."/>
            <person name="Andersson K.M."/>
            <person name="Friman E."/>
            <person name="Kumar D."/>
            <person name="Tunlid A."/>
            <person name="Ahren D."/>
        </authorList>
    </citation>
    <scope>NUCLEOTIDE SEQUENCE [LARGE SCALE GENOMIC DNA]</scope>
    <source>
        <strain evidence="1 2">CBS 200.50</strain>
    </source>
</reference>
<dbReference type="AlphaFoldDB" id="S8ACV6"/>
<evidence type="ECO:0000313" key="1">
    <source>
        <dbReference type="EMBL" id="EPS40815.1"/>
    </source>
</evidence>
<dbReference type="Proteomes" id="UP000015100">
    <property type="component" value="Unassembled WGS sequence"/>
</dbReference>
<dbReference type="HOGENOM" id="CLU_162186_0_0_1"/>
<reference evidence="2" key="2">
    <citation type="submission" date="2013-04" db="EMBL/GenBank/DDBJ databases">
        <title>Genomic mechanisms accounting for the adaptation to parasitism in nematode-trapping fungi.</title>
        <authorList>
            <person name="Ahren D.G."/>
        </authorList>
    </citation>
    <scope>NUCLEOTIDE SEQUENCE [LARGE SCALE GENOMIC DNA]</scope>
    <source>
        <strain evidence="2">CBS 200.50</strain>
    </source>
</reference>
<evidence type="ECO:0000313" key="2">
    <source>
        <dbReference type="Proteomes" id="UP000015100"/>
    </source>
</evidence>
<dbReference type="GO" id="GO:0032543">
    <property type="term" value="P:mitochondrial translation"/>
    <property type="evidence" value="ECO:0007669"/>
    <property type="project" value="InterPro"/>
</dbReference>
<dbReference type="STRING" id="1284197.S8ACV6"/>
<dbReference type="InterPro" id="IPR017264">
    <property type="entry name" value="Ribosomal_mS37_fun"/>
</dbReference>
<dbReference type="GO" id="GO:0005763">
    <property type="term" value="C:mitochondrial small ribosomal subunit"/>
    <property type="evidence" value="ECO:0007669"/>
    <property type="project" value="TreeGrafter"/>
</dbReference>
<keyword evidence="2" id="KW-1185">Reference proteome</keyword>
<gene>
    <name evidence="1" type="ORF">H072_5311</name>
</gene>
<proteinExistence type="predicted"/>
<organism evidence="1 2">
    <name type="scientific">Dactylellina haptotyla (strain CBS 200.50)</name>
    <name type="common">Nematode-trapping fungus</name>
    <name type="synonym">Monacrosporium haptotylum</name>
    <dbReference type="NCBI Taxonomy" id="1284197"/>
    <lineage>
        <taxon>Eukaryota</taxon>
        <taxon>Fungi</taxon>
        <taxon>Dikarya</taxon>
        <taxon>Ascomycota</taxon>
        <taxon>Pezizomycotina</taxon>
        <taxon>Orbiliomycetes</taxon>
        <taxon>Orbiliales</taxon>
        <taxon>Orbiliaceae</taxon>
        <taxon>Dactylellina</taxon>
    </lineage>
</organism>
<sequence length="94" mass="10606">MSGSAAKNFRLPPLPRFRVKSTNKQQVHPCNMVMTSVLGCWASQGHAAKGCEQFEQALRTCMDTSKFQQQKRSTLNYHMSRLYPKIAGPQKPHA</sequence>
<dbReference type="PANTHER" id="PTHR28066">
    <property type="entry name" value="37S RIBOSOMAL PROTEIN MRP10, MITOCHONDRIAL"/>
    <property type="match status" value="1"/>
</dbReference>
<protein>
    <recommendedName>
        <fullName evidence="3">37S ribosomal protein mrp10, mitochondrial</fullName>
    </recommendedName>
</protein>
<name>S8ACV6_DACHA</name>
<dbReference type="PANTHER" id="PTHR28066:SF1">
    <property type="entry name" value="SMALL RIBOSOMAL SUBUNIT PROTEIN MS37"/>
    <property type="match status" value="1"/>
</dbReference>
<evidence type="ECO:0008006" key="3">
    <source>
        <dbReference type="Google" id="ProtNLM"/>
    </source>
</evidence>
<accession>S8ACV6</accession>
<dbReference type="GO" id="GO:0003735">
    <property type="term" value="F:structural constituent of ribosome"/>
    <property type="evidence" value="ECO:0007669"/>
    <property type="project" value="InterPro"/>
</dbReference>
<comment type="caution">
    <text evidence="1">The sequence shown here is derived from an EMBL/GenBank/DDBJ whole genome shotgun (WGS) entry which is preliminary data.</text>
</comment>
<dbReference type="OrthoDB" id="2210at2759"/>